<dbReference type="GO" id="GO:0004674">
    <property type="term" value="F:protein serine/threonine kinase activity"/>
    <property type="evidence" value="ECO:0007669"/>
    <property type="project" value="UniProtKB-KW"/>
</dbReference>
<protein>
    <recommendedName>
        <fullName evidence="5">Protein kinase domain-containing protein</fullName>
    </recommendedName>
</protein>
<evidence type="ECO:0000313" key="6">
    <source>
        <dbReference type="EMBL" id="EGR30567.1"/>
    </source>
</evidence>
<dbReference type="GO" id="GO:0005524">
    <property type="term" value="F:ATP binding"/>
    <property type="evidence" value="ECO:0007669"/>
    <property type="project" value="UniProtKB-UniRule"/>
</dbReference>
<reference evidence="6 7" key="1">
    <citation type="submission" date="2011-07" db="EMBL/GenBank/DDBJ databases">
        <authorList>
            <person name="Coyne R."/>
            <person name="Brami D."/>
            <person name="Johnson J."/>
            <person name="Hostetler J."/>
            <person name="Hannick L."/>
            <person name="Clark T."/>
            <person name="Cassidy-Hanley D."/>
            <person name="Inman J."/>
        </authorList>
    </citation>
    <scope>NUCLEOTIDE SEQUENCE [LARGE SCALE GENOMIC DNA]</scope>
    <source>
        <strain evidence="6 7">G5</strain>
    </source>
</reference>
<name>G0QW30_ICHMU</name>
<evidence type="ECO:0000256" key="4">
    <source>
        <dbReference type="RuleBase" id="RU000304"/>
    </source>
</evidence>
<feature type="domain" description="Protein kinase" evidence="5">
    <location>
        <begin position="1"/>
        <end position="159"/>
    </location>
</feature>
<keyword evidence="1 3" id="KW-0547">Nucleotide-binding</keyword>
<comment type="similarity">
    <text evidence="4">Belongs to the protein kinase superfamily.</text>
</comment>
<dbReference type="InParanoid" id="G0QW30"/>
<dbReference type="Gene3D" id="1.10.510.10">
    <property type="entry name" value="Transferase(Phosphotransferase) domain 1"/>
    <property type="match status" value="1"/>
</dbReference>
<dbReference type="RefSeq" id="XP_004032154.1">
    <property type="nucleotide sequence ID" value="XM_004032106.1"/>
</dbReference>
<dbReference type="Proteomes" id="UP000008983">
    <property type="component" value="Unassembled WGS sequence"/>
</dbReference>
<sequence>MIGKGGFSRVFLASFKKNQLQFAVKIISKDQLLQQVKGFDIHSINIIHRDLKPENILLYDQNDQTNIKIADFGLATYDNSVQQSMLYKKCGTPGFIAPEILQDNIDIFSAGVIFYILLTGEQPFKAANNKQLVEKNKACQIDFSILNQNNTVPKEASIY</sequence>
<accession>G0QW30</accession>
<dbReference type="InterPro" id="IPR000719">
    <property type="entry name" value="Prot_kinase_dom"/>
</dbReference>
<keyword evidence="7" id="KW-1185">Reference proteome</keyword>
<dbReference type="InterPro" id="IPR011009">
    <property type="entry name" value="Kinase-like_dom_sf"/>
</dbReference>
<keyword evidence="2 3" id="KW-0067">ATP-binding</keyword>
<dbReference type="OrthoDB" id="40902at2759"/>
<feature type="binding site" evidence="3">
    <location>
        <position position="25"/>
    </location>
    <ligand>
        <name>ATP</name>
        <dbReference type="ChEBI" id="CHEBI:30616"/>
    </ligand>
</feature>
<organism evidence="6 7">
    <name type="scientific">Ichthyophthirius multifiliis</name>
    <name type="common">White spot disease agent</name>
    <name type="synonym">Ich</name>
    <dbReference type="NCBI Taxonomy" id="5932"/>
    <lineage>
        <taxon>Eukaryota</taxon>
        <taxon>Sar</taxon>
        <taxon>Alveolata</taxon>
        <taxon>Ciliophora</taxon>
        <taxon>Intramacronucleata</taxon>
        <taxon>Oligohymenophorea</taxon>
        <taxon>Hymenostomatida</taxon>
        <taxon>Ophryoglenina</taxon>
        <taxon>Ichthyophthirius</taxon>
    </lineage>
</organism>
<dbReference type="PROSITE" id="PS50011">
    <property type="entry name" value="PROTEIN_KINASE_DOM"/>
    <property type="match status" value="1"/>
</dbReference>
<dbReference type="InterPro" id="IPR008271">
    <property type="entry name" value="Ser/Thr_kinase_AS"/>
</dbReference>
<dbReference type="STRING" id="857967.G0QW30"/>
<dbReference type="Gene3D" id="3.30.200.20">
    <property type="entry name" value="Phosphorylase Kinase, domain 1"/>
    <property type="match status" value="1"/>
</dbReference>
<evidence type="ECO:0000256" key="3">
    <source>
        <dbReference type="PROSITE-ProRule" id="PRU10141"/>
    </source>
</evidence>
<dbReference type="Pfam" id="PF00069">
    <property type="entry name" value="Pkinase"/>
    <property type="match status" value="1"/>
</dbReference>
<dbReference type="eggNOG" id="KOG0032">
    <property type="taxonomic scope" value="Eukaryota"/>
</dbReference>
<evidence type="ECO:0000259" key="5">
    <source>
        <dbReference type="PROSITE" id="PS50011"/>
    </source>
</evidence>
<proteinExistence type="inferred from homology"/>
<evidence type="ECO:0000313" key="7">
    <source>
        <dbReference type="Proteomes" id="UP000008983"/>
    </source>
</evidence>
<keyword evidence="4" id="KW-0723">Serine/threonine-protein kinase</keyword>
<dbReference type="PANTHER" id="PTHR24347">
    <property type="entry name" value="SERINE/THREONINE-PROTEIN KINASE"/>
    <property type="match status" value="1"/>
</dbReference>
<dbReference type="PROSITE" id="PS00107">
    <property type="entry name" value="PROTEIN_KINASE_ATP"/>
    <property type="match status" value="1"/>
</dbReference>
<dbReference type="InterPro" id="IPR017441">
    <property type="entry name" value="Protein_kinase_ATP_BS"/>
</dbReference>
<evidence type="ECO:0000256" key="2">
    <source>
        <dbReference type="ARBA" id="ARBA00022840"/>
    </source>
</evidence>
<dbReference type="AlphaFoldDB" id="G0QW30"/>
<dbReference type="GeneID" id="14906688"/>
<dbReference type="PROSITE" id="PS00108">
    <property type="entry name" value="PROTEIN_KINASE_ST"/>
    <property type="match status" value="1"/>
</dbReference>
<keyword evidence="4" id="KW-0418">Kinase</keyword>
<gene>
    <name evidence="6" type="ORF">IMG5_129000</name>
</gene>
<keyword evidence="4" id="KW-0808">Transferase</keyword>
<dbReference type="EMBL" id="GL983978">
    <property type="protein sequence ID" value="EGR30567.1"/>
    <property type="molecule type" value="Genomic_DNA"/>
</dbReference>
<evidence type="ECO:0000256" key="1">
    <source>
        <dbReference type="ARBA" id="ARBA00022741"/>
    </source>
</evidence>
<dbReference type="SMART" id="SM00220">
    <property type="entry name" value="S_TKc"/>
    <property type="match status" value="1"/>
</dbReference>
<dbReference type="SUPFAM" id="SSF56112">
    <property type="entry name" value="Protein kinase-like (PK-like)"/>
    <property type="match status" value="1"/>
</dbReference>